<keyword evidence="3" id="KW-0597">Phosphoprotein</keyword>
<dbReference type="SMART" id="SM00387">
    <property type="entry name" value="HATPase_c"/>
    <property type="match status" value="1"/>
</dbReference>
<dbReference type="InterPro" id="IPR036097">
    <property type="entry name" value="HisK_dim/P_sf"/>
</dbReference>
<dbReference type="InterPro" id="IPR050428">
    <property type="entry name" value="TCS_sensor_his_kinase"/>
</dbReference>
<dbReference type="PROSITE" id="PS51257">
    <property type="entry name" value="PROKAR_LIPOPROTEIN"/>
    <property type="match status" value="1"/>
</dbReference>
<name>A0A6N8JEC1_9BACT</name>
<evidence type="ECO:0000256" key="3">
    <source>
        <dbReference type="ARBA" id="ARBA00022553"/>
    </source>
</evidence>
<dbReference type="AlphaFoldDB" id="A0A6N8JEC1"/>
<reference evidence="10 11" key="1">
    <citation type="submission" date="2019-12" db="EMBL/GenBank/DDBJ databases">
        <title>The draft genomic sequence of strain Chitinophaga oryziterrae JCM 16595.</title>
        <authorList>
            <person name="Zhang X."/>
        </authorList>
    </citation>
    <scope>NUCLEOTIDE SEQUENCE [LARGE SCALE GENOMIC DNA]</scope>
    <source>
        <strain evidence="10 11">JCM 16595</strain>
    </source>
</reference>
<dbReference type="PANTHER" id="PTHR45436:SF5">
    <property type="entry name" value="SENSOR HISTIDINE KINASE TRCS"/>
    <property type="match status" value="1"/>
</dbReference>
<dbReference type="OrthoDB" id="1522504at2"/>
<dbReference type="CDD" id="cd00082">
    <property type="entry name" value="HisKA"/>
    <property type="match status" value="1"/>
</dbReference>
<evidence type="ECO:0000313" key="11">
    <source>
        <dbReference type="Proteomes" id="UP000468388"/>
    </source>
</evidence>
<keyword evidence="11" id="KW-1185">Reference proteome</keyword>
<dbReference type="InterPro" id="IPR036890">
    <property type="entry name" value="HATPase_C_sf"/>
</dbReference>
<sequence>MKLFTKYNRINLFVMVIVFLLSSCAYYIVLSYVLLNESDRDLTVIKGKLEEYVAEYHQLPTNRQIDDEQIIYTPTSFPGTGSHIQFSKLYDPEEKKKATFRVLTFFILAGEKNYEVTIIKPTEATIRLLRTIVILTIATIFIISISSLLINRLVLHKLWQPFYRTIDIMRNFKLGTKERLTLPETDIEEFSFMNMSLQHVARKADDEYLVLKEFTENASHEIQTPLAIIRSKLDLLIQDENLSETQSKTLQSAYMGIKKISRLNQSLLLLTKIDNYQFTNVQVIDIKENIEEKIAQFQELWQNNQIEVIKTLAPATINANPELIEILLNNLLSNATKHNMTGGSIGITLKENSLEICNTGPAHALDQSRLFQRFYKEVPHSNHNGLGLSIIKQICEVSGITPQYSFKENKHFFLLSWTSGKIL</sequence>
<dbReference type="Pfam" id="PF00512">
    <property type="entry name" value="HisKA"/>
    <property type="match status" value="1"/>
</dbReference>
<keyword evidence="4" id="KW-0808">Transferase</keyword>
<dbReference type="PROSITE" id="PS50109">
    <property type="entry name" value="HIS_KIN"/>
    <property type="match status" value="1"/>
</dbReference>
<organism evidence="10 11">
    <name type="scientific">Chitinophaga oryziterrae</name>
    <dbReference type="NCBI Taxonomy" id="1031224"/>
    <lineage>
        <taxon>Bacteria</taxon>
        <taxon>Pseudomonadati</taxon>
        <taxon>Bacteroidota</taxon>
        <taxon>Chitinophagia</taxon>
        <taxon>Chitinophagales</taxon>
        <taxon>Chitinophagaceae</taxon>
        <taxon>Chitinophaga</taxon>
    </lineage>
</organism>
<feature type="transmembrane region" description="Helical" evidence="8">
    <location>
        <begin position="132"/>
        <end position="154"/>
    </location>
</feature>
<evidence type="ECO:0000256" key="6">
    <source>
        <dbReference type="ARBA" id="ARBA00022777"/>
    </source>
</evidence>
<dbReference type="PANTHER" id="PTHR45436">
    <property type="entry name" value="SENSOR HISTIDINE KINASE YKOH"/>
    <property type="match status" value="1"/>
</dbReference>
<dbReference type="Proteomes" id="UP000468388">
    <property type="component" value="Unassembled WGS sequence"/>
</dbReference>
<keyword evidence="5 8" id="KW-0812">Transmembrane</keyword>
<dbReference type="SMART" id="SM00388">
    <property type="entry name" value="HisKA"/>
    <property type="match status" value="1"/>
</dbReference>
<dbReference type="InterPro" id="IPR003594">
    <property type="entry name" value="HATPase_dom"/>
</dbReference>
<dbReference type="GO" id="GO:0005886">
    <property type="term" value="C:plasma membrane"/>
    <property type="evidence" value="ECO:0007669"/>
    <property type="project" value="TreeGrafter"/>
</dbReference>
<evidence type="ECO:0000256" key="2">
    <source>
        <dbReference type="ARBA" id="ARBA00012438"/>
    </source>
</evidence>
<keyword evidence="8" id="KW-0472">Membrane</keyword>
<dbReference type="Gene3D" id="3.30.565.10">
    <property type="entry name" value="Histidine kinase-like ATPase, C-terminal domain"/>
    <property type="match status" value="1"/>
</dbReference>
<evidence type="ECO:0000313" key="10">
    <source>
        <dbReference type="EMBL" id="MVT43567.1"/>
    </source>
</evidence>
<feature type="domain" description="Histidine kinase" evidence="9">
    <location>
        <begin position="217"/>
        <end position="423"/>
    </location>
</feature>
<evidence type="ECO:0000256" key="1">
    <source>
        <dbReference type="ARBA" id="ARBA00000085"/>
    </source>
</evidence>
<evidence type="ECO:0000259" key="9">
    <source>
        <dbReference type="PROSITE" id="PS50109"/>
    </source>
</evidence>
<gene>
    <name evidence="10" type="ORF">GO495_23420</name>
</gene>
<dbReference type="Pfam" id="PF02518">
    <property type="entry name" value="HATPase_c"/>
    <property type="match status" value="1"/>
</dbReference>
<dbReference type="EC" id="2.7.13.3" evidence="2"/>
<dbReference type="SUPFAM" id="SSF47384">
    <property type="entry name" value="Homodimeric domain of signal transducing histidine kinase"/>
    <property type="match status" value="1"/>
</dbReference>
<keyword evidence="6" id="KW-0418">Kinase</keyword>
<protein>
    <recommendedName>
        <fullName evidence="2">histidine kinase</fullName>
        <ecNumber evidence="2">2.7.13.3</ecNumber>
    </recommendedName>
</protein>
<dbReference type="EMBL" id="WRXO01000008">
    <property type="protein sequence ID" value="MVT43567.1"/>
    <property type="molecule type" value="Genomic_DNA"/>
</dbReference>
<keyword evidence="7 8" id="KW-1133">Transmembrane helix</keyword>
<evidence type="ECO:0000256" key="4">
    <source>
        <dbReference type="ARBA" id="ARBA00022679"/>
    </source>
</evidence>
<dbReference type="InterPro" id="IPR005467">
    <property type="entry name" value="His_kinase_dom"/>
</dbReference>
<dbReference type="RefSeq" id="WP_157302320.1">
    <property type="nucleotide sequence ID" value="NZ_BAAAZB010000021.1"/>
</dbReference>
<comment type="catalytic activity">
    <reaction evidence="1">
        <text>ATP + protein L-histidine = ADP + protein N-phospho-L-histidine.</text>
        <dbReference type="EC" id="2.7.13.3"/>
    </reaction>
</comment>
<comment type="caution">
    <text evidence="10">The sequence shown here is derived from an EMBL/GenBank/DDBJ whole genome shotgun (WGS) entry which is preliminary data.</text>
</comment>
<dbReference type="SUPFAM" id="SSF55874">
    <property type="entry name" value="ATPase domain of HSP90 chaperone/DNA topoisomerase II/histidine kinase"/>
    <property type="match status" value="1"/>
</dbReference>
<feature type="transmembrane region" description="Helical" evidence="8">
    <location>
        <begin position="12"/>
        <end position="35"/>
    </location>
</feature>
<evidence type="ECO:0000256" key="7">
    <source>
        <dbReference type="ARBA" id="ARBA00022989"/>
    </source>
</evidence>
<dbReference type="GO" id="GO:0000155">
    <property type="term" value="F:phosphorelay sensor kinase activity"/>
    <property type="evidence" value="ECO:0007669"/>
    <property type="project" value="InterPro"/>
</dbReference>
<dbReference type="Gene3D" id="1.10.287.130">
    <property type="match status" value="1"/>
</dbReference>
<proteinExistence type="predicted"/>
<evidence type="ECO:0000256" key="8">
    <source>
        <dbReference type="SAM" id="Phobius"/>
    </source>
</evidence>
<dbReference type="InterPro" id="IPR003661">
    <property type="entry name" value="HisK_dim/P_dom"/>
</dbReference>
<evidence type="ECO:0000256" key="5">
    <source>
        <dbReference type="ARBA" id="ARBA00022692"/>
    </source>
</evidence>
<accession>A0A6N8JEC1</accession>